<keyword evidence="3 4" id="KW-0472">Membrane</keyword>
<keyword evidence="2 4" id="KW-1133">Transmembrane helix</keyword>
<accession>A0A7C1NXX5</accession>
<protein>
    <submittedName>
        <fullName evidence="6">MFS transporter</fullName>
    </submittedName>
</protein>
<feature type="transmembrane region" description="Helical" evidence="4">
    <location>
        <begin position="97"/>
        <end position="114"/>
    </location>
</feature>
<gene>
    <name evidence="6" type="ORF">ENI13_01545</name>
</gene>
<dbReference type="SUPFAM" id="SSF103473">
    <property type="entry name" value="MFS general substrate transporter"/>
    <property type="match status" value="1"/>
</dbReference>
<evidence type="ECO:0000256" key="1">
    <source>
        <dbReference type="ARBA" id="ARBA00022692"/>
    </source>
</evidence>
<reference evidence="6" key="1">
    <citation type="journal article" date="2020" name="mSystems">
        <title>Genome- and Community-Level Interaction Insights into Carbon Utilization and Element Cycling Functions of Hydrothermarchaeota in Hydrothermal Sediment.</title>
        <authorList>
            <person name="Zhou Z."/>
            <person name="Liu Y."/>
            <person name="Xu W."/>
            <person name="Pan J."/>
            <person name="Luo Z.H."/>
            <person name="Li M."/>
        </authorList>
    </citation>
    <scope>NUCLEOTIDE SEQUENCE [LARGE SCALE GENOMIC DNA]</scope>
    <source>
        <strain evidence="6">HyVt-369</strain>
    </source>
</reference>
<feature type="transmembrane region" description="Helical" evidence="4">
    <location>
        <begin position="297"/>
        <end position="321"/>
    </location>
</feature>
<name>A0A7C1NXX5_UNCC3</name>
<feature type="transmembrane region" description="Helical" evidence="4">
    <location>
        <begin position="135"/>
        <end position="156"/>
    </location>
</feature>
<dbReference type="Proteomes" id="UP000885695">
    <property type="component" value="Unassembled WGS sequence"/>
</dbReference>
<evidence type="ECO:0000313" key="6">
    <source>
        <dbReference type="EMBL" id="HEB13644.1"/>
    </source>
</evidence>
<dbReference type="InterPro" id="IPR020846">
    <property type="entry name" value="MFS_dom"/>
</dbReference>
<proteinExistence type="predicted"/>
<dbReference type="GO" id="GO:0022857">
    <property type="term" value="F:transmembrane transporter activity"/>
    <property type="evidence" value="ECO:0007669"/>
    <property type="project" value="InterPro"/>
</dbReference>
<dbReference type="Pfam" id="PF07690">
    <property type="entry name" value="MFS_1"/>
    <property type="match status" value="1"/>
</dbReference>
<evidence type="ECO:0000259" key="5">
    <source>
        <dbReference type="PROSITE" id="PS50850"/>
    </source>
</evidence>
<evidence type="ECO:0000256" key="3">
    <source>
        <dbReference type="ARBA" id="ARBA00023136"/>
    </source>
</evidence>
<dbReference type="PANTHER" id="PTHR43129">
    <property type="entry name" value="FOSMIDOMYCIN RESISTANCE PROTEIN"/>
    <property type="match status" value="1"/>
</dbReference>
<dbReference type="EMBL" id="DRHL01000084">
    <property type="protein sequence ID" value="HEB13644.1"/>
    <property type="molecule type" value="Genomic_DNA"/>
</dbReference>
<dbReference type="InterPro" id="IPR036259">
    <property type="entry name" value="MFS_trans_sf"/>
</dbReference>
<feature type="transmembrane region" description="Helical" evidence="4">
    <location>
        <begin position="74"/>
        <end position="91"/>
    </location>
</feature>
<feature type="transmembrane region" description="Helical" evidence="4">
    <location>
        <begin position="232"/>
        <end position="254"/>
    </location>
</feature>
<dbReference type="GO" id="GO:0005886">
    <property type="term" value="C:plasma membrane"/>
    <property type="evidence" value="ECO:0007669"/>
    <property type="project" value="TreeGrafter"/>
</dbReference>
<feature type="transmembrane region" description="Helical" evidence="4">
    <location>
        <begin position="362"/>
        <end position="385"/>
    </location>
</feature>
<dbReference type="InterPro" id="IPR011701">
    <property type="entry name" value="MFS"/>
</dbReference>
<feature type="transmembrane region" description="Helical" evidence="4">
    <location>
        <begin position="42"/>
        <end position="67"/>
    </location>
</feature>
<dbReference type="Gene3D" id="1.20.1250.20">
    <property type="entry name" value="MFS general substrate transporter like domains"/>
    <property type="match status" value="2"/>
</dbReference>
<feature type="transmembrane region" description="Helical" evidence="4">
    <location>
        <begin position="266"/>
        <end position="285"/>
    </location>
</feature>
<feature type="transmembrane region" description="Helical" evidence="4">
    <location>
        <begin position="12"/>
        <end position="36"/>
    </location>
</feature>
<feature type="domain" description="Major facilitator superfamily (MFS) profile" evidence="5">
    <location>
        <begin position="9"/>
        <end position="387"/>
    </location>
</feature>
<evidence type="ECO:0000256" key="4">
    <source>
        <dbReference type="SAM" id="Phobius"/>
    </source>
</evidence>
<comment type="caution">
    <text evidence="6">The sequence shown here is derived from an EMBL/GenBank/DDBJ whole genome shotgun (WGS) entry which is preliminary data.</text>
</comment>
<sequence>MKRFTKIRTLGILSFAHFIVDFYSLFLPIFIPILVLQLGITYFSASLLISSVTLTGAVFQSPVGYWADLYRKRVTFIAVGFIFYALGATIFGLSNGFGLLFLSSLFLGFAGATYHPQSANLIIKNFSKKGQVLGIHGAGGQLGRFISPILIAYLISGLQWRLAAVIIAVPALIAALLCWSTLKEPLERGEKGFGKTITKPILILILVLGLRAATFTGIIFFLPSFLMERTSSINTAGLLTGVMLGVGLIAQPLGGIMGDRISKIKIIFLSLTGISTLLFLFYLILMPMMQQTILNYGALVVFLVAIGFCIFITFPIGLALSAELASGERVGSAVGAVFGGEMIISALTVPALGYIIDTYGFRTGFGFLGMLAGAGAIVTGLYYIGSKRNNLKNVKGL</sequence>
<organism evidence="6">
    <name type="scientific">candidate division CPR3 bacterium</name>
    <dbReference type="NCBI Taxonomy" id="2268181"/>
    <lineage>
        <taxon>Bacteria</taxon>
        <taxon>Bacteria division CPR3</taxon>
    </lineage>
</organism>
<dbReference type="PANTHER" id="PTHR43129:SF1">
    <property type="entry name" value="FOSMIDOMYCIN RESISTANCE PROTEIN"/>
    <property type="match status" value="1"/>
</dbReference>
<dbReference type="PROSITE" id="PS50850">
    <property type="entry name" value="MFS"/>
    <property type="match status" value="1"/>
</dbReference>
<feature type="transmembrane region" description="Helical" evidence="4">
    <location>
        <begin position="162"/>
        <end position="182"/>
    </location>
</feature>
<feature type="transmembrane region" description="Helical" evidence="4">
    <location>
        <begin position="202"/>
        <end position="226"/>
    </location>
</feature>
<keyword evidence="1 4" id="KW-0812">Transmembrane</keyword>
<feature type="transmembrane region" description="Helical" evidence="4">
    <location>
        <begin position="333"/>
        <end position="356"/>
    </location>
</feature>
<dbReference type="AlphaFoldDB" id="A0A7C1NXX5"/>
<evidence type="ECO:0000256" key="2">
    <source>
        <dbReference type="ARBA" id="ARBA00022989"/>
    </source>
</evidence>